<keyword evidence="4" id="KW-0342">GTP-binding</keyword>
<evidence type="ECO:0000313" key="7">
    <source>
        <dbReference type="EMBL" id="MBU2737689.1"/>
    </source>
</evidence>
<keyword evidence="2" id="KW-0547">Nucleotide-binding</keyword>
<sequence length="359" mass="41114">MNKRKRKAKKKLKKLNLLNNKAIQKLVMPNEMRKSIQEQQMMPSDPFDVLVIATMSAGKSTLINALLGRELLHAANEATTACLTSIEHRDTEQFYKGSCYAISGDKISMSDNISGEQMRLWNADPNVNQIEISGSFFGLPGCAHGLVLHDTPGPNNSRDEQHEIVMQEALDHVRSKIIVYILNTEQLGTNDDKSLLMVVRKKLEEDIMVKIVFVLNKIDLLDIERGENVRGFIFKTKEYLERLGFGNPEIIPIASNSALYARKFINKEMMTSMQLKNLNQFIGWFQDEKNILIDSAIVDDKIKKDVFDELHRLENAAEKRKFSSAYIQRMLQMYQLVACSGIRTLEFFIQNHHSERGFE</sequence>
<gene>
    <name evidence="7" type="ORF">HJG40_02470</name>
</gene>
<dbReference type="Pfam" id="PF00350">
    <property type="entry name" value="Dynamin_N"/>
    <property type="match status" value="1"/>
</dbReference>
<dbReference type="RefSeq" id="WP_215862733.1">
    <property type="nucleotide sequence ID" value="NZ_JABELD010000017.1"/>
</dbReference>
<comment type="subcellular location">
    <subcellularLocation>
        <location evidence="1">Membrane</location>
    </subcellularLocation>
</comment>
<dbReference type="Proteomes" id="UP001197028">
    <property type="component" value="Unassembled WGS sequence"/>
</dbReference>
<keyword evidence="3" id="KW-0378">Hydrolase</keyword>
<reference evidence="7 8" key="1">
    <citation type="journal article" date="2021" name="ISME J.">
        <title>Genomic evolution of the class Acidithiobacillia: deep-branching Proteobacteria living in extreme acidic conditions.</title>
        <authorList>
            <person name="Moya-Beltran A."/>
            <person name="Beard S."/>
            <person name="Rojas-Villalobos C."/>
            <person name="Issotta F."/>
            <person name="Gallardo Y."/>
            <person name="Ulloa R."/>
            <person name="Giaveno A."/>
            <person name="Degli Esposti M."/>
            <person name="Johnson D.B."/>
            <person name="Quatrini R."/>
        </authorList>
    </citation>
    <scope>NUCLEOTIDE SEQUENCE [LARGE SCALE GENOMIC DNA]</scope>
    <source>
        <strain evidence="7 8">ATCC 19703</strain>
    </source>
</reference>
<dbReference type="InterPro" id="IPR045063">
    <property type="entry name" value="Dynamin_N"/>
</dbReference>
<dbReference type="PANTHER" id="PTHR10465:SF0">
    <property type="entry name" value="SARCALUMENIN"/>
    <property type="match status" value="1"/>
</dbReference>
<evidence type="ECO:0000256" key="2">
    <source>
        <dbReference type="ARBA" id="ARBA00022741"/>
    </source>
</evidence>
<dbReference type="SUPFAM" id="SSF52540">
    <property type="entry name" value="P-loop containing nucleoside triphosphate hydrolases"/>
    <property type="match status" value="1"/>
</dbReference>
<organism evidence="7 8">
    <name type="scientific">Acidithiobacillus concretivorus</name>
    <dbReference type="NCBI Taxonomy" id="3063952"/>
    <lineage>
        <taxon>Bacteria</taxon>
        <taxon>Pseudomonadati</taxon>
        <taxon>Pseudomonadota</taxon>
        <taxon>Acidithiobacillia</taxon>
        <taxon>Acidithiobacillales</taxon>
        <taxon>Acidithiobacillaceae</taxon>
        <taxon>Acidithiobacillus</taxon>
    </lineage>
</organism>
<comment type="caution">
    <text evidence="7">The sequence shown here is derived from an EMBL/GenBank/DDBJ whole genome shotgun (WGS) entry which is preliminary data.</text>
</comment>
<dbReference type="InterPro" id="IPR027094">
    <property type="entry name" value="Mitofusin_fam"/>
</dbReference>
<evidence type="ECO:0000256" key="4">
    <source>
        <dbReference type="ARBA" id="ARBA00023134"/>
    </source>
</evidence>
<feature type="domain" description="Dynamin N-terminal" evidence="6">
    <location>
        <begin position="49"/>
        <end position="217"/>
    </location>
</feature>
<evidence type="ECO:0000256" key="3">
    <source>
        <dbReference type="ARBA" id="ARBA00022801"/>
    </source>
</evidence>
<evidence type="ECO:0000256" key="1">
    <source>
        <dbReference type="ARBA" id="ARBA00004370"/>
    </source>
</evidence>
<evidence type="ECO:0000259" key="6">
    <source>
        <dbReference type="Pfam" id="PF00350"/>
    </source>
</evidence>
<protein>
    <recommendedName>
        <fullName evidence="6">Dynamin N-terminal domain-containing protein</fullName>
    </recommendedName>
</protein>
<dbReference type="PANTHER" id="PTHR10465">
    <property type="entry name" value="TRANSMEMBRANE GTPASE FZO1"/>
    <property type="match status" value="1"/>
</dbReference>
<dbReference type="Gene3D" id="3.40.50.300">
    <property type="entry name" value="P-loop containing nucleotide triphosphate hydrolases"/>
    <property type="match status" value="1"/>
</dbReference>
<dbReference type="EMBL" id="JABELD010000017">
    <property type="protein sequence ID" value="MBU2737689.1"/>
    <property type="molecule type" value="Genomic_DNA"/>
</dbReference>
<keyword evidence="8" id="KW-1185">Reference proteome</keyword>
<evidence type="ECO:0000256" key="5">
    <source>
        <dbReference type="ARBA" id="ARBA00023136"/>
    </source>
</evidence>
<evidence type="ECO:0000313" key="8">
    <source>
        <dbReference type="Proteomes" id="UP001197028"/>
    </source>
</evidence>
<proteinExistence type="predicted"/>
<accession>A0ABS5ZM72</accession>
<dbReference type="InterPro" id="IPR027417">
    <property type="entry name" value="P-loop_NTPase"/>
</dbReference>
<keyword evidence="5" id="KW-0472">Membrane</keyword>
<name>A0ABS5ZM72_9PROT</name>